<dbReference type="GO" id="GO:0005840">
    <property type="term" value="C:ribosome"/>
    <property type="evidence" value="ECO:0007669"/>
    <property type="project" value="UniProtKB-KW"/>
</dbReference>
<dbReference type="InterPro" id="IPR013219">
    <property type="entry name" value="Ribosomal_mS33"/>
</dbReference>
<evidence type="ECO:0000313" key="7">
    <source>
        <dbReference type="EMBL" id="RWS24168.1"/>
    </source>
</evidence>
<evidence type="ECO:0000256" key="2">
    <source>
        <dbReference type="ARBA" id="ARBA00008970"/>
    </source>
</evidence>
<dbReference type="GO" id="GO:0005739">
    <property type="term" value="C:mitochondrion"/>
    <property type="evidence" value="ECO:0007669"/>
    <property type="project" value="UniProtKB-SubCell"/>
</dbReference>
<dbReference type="PANTHER" id="PTHR13362:SF2">
    <property type="entry name" value="SMALL RIBOSOMAL SUBUNIT PROTEIN MS33"/>
    <property type="match status" value="1"/>
</dbReference>
<protein>
    <recommendedName>
        <fullName evidence="6">Small ribosomal subunit protein mS33</fullName>
    </recommendedName>
</protein>
<comment type="caution">
    <text evidence="7">The sequence shown here is derived from an EMBL/GenBank/DDBJ whole genome shotgun (WGS) entry which is preliminary data.</text>
</comment>
<comment type="subcellular location">
    <subcellularLocation>
        <location evidence="1">Mitochondrion</location>
    </subcellularLocation>
</comment>
<dbReference type="OrthoDB" id="5980584at2759"/>
<dbReference type="Pfam" id="PF08293">
    <property type="entry name" value="MRP-S33"/>
    <property type="match status" value="1"/>
</dbReference>
<dbReference type="AlphaFoldDB" id="A0A443S9D7"/>
<dbReference type="PANTHER" id="PTHR13362">
    <property type="entry name" value="MITOCHONDRIAL RIBOSOMAL PROTEIN S33"/>
    <property type="match status" value="1"/>
</dbReference>
<evidence type="ECO:0000313" key="8">
    <source>
        <dbReference type="Proteomes" id="UP000288716"/>
    </source>
</evidence>
<dbReference type="GO" id="GO:1990904">
    <property type="term" value="C:ribonucleoprotein complex"/>
    <property type="evidence" value="ECO:0007669"/>
    <property type="project" value="UniProtKB-KW"/>
</dbReference>
<keyword evidence="5" id="KW-0687">Ribonucleoprotein</keyword>
<evidence type="ECO:0000256" key="3">
    <source>
        <dbReference type="ARBA" id="ARBA00022980"/>
    </source>
</evidence>
<dbReference type="Proteomes" id="UP000288716">
    <property type="component" value="Unassembled WGS sequence"/>
</dbReference>
<organism evidence="7 8">
    <name type="scientific">Leptotrombidium deliense</name>
    <dbReference type="NCBI Taxonomy" id="299467"/>
    <lineage>
        <taxon>Eukaryota</taxon>
        <taxon>Metazoa</taxon>
        <taxon>Ecdysozoa</taxon>
        <taxon>Arthropoda</taxon>
        <taxon>Chelicerata</taxon>
        <taxon>Arachnida</taxon>
        <taxon>Acari</taxon>
        <taxon>Acariformes</taxon>
        <taxon>Trombidiformes</taxon>
        <taxon>Prostigmata</taxon>
        <taxon>Anystina</taxon>
        <taxon>Parasitengona</taxon>
        <taxon>Trombiculoidea</taxon>
        <taxon>Trombiculidae</taxon>
        <taxon>Leptotrombidium</taxon>
    </lineage>
</organism>
<keyword evidence="3 7" id="KW-0689">Ribosomal protein</keyword>
<keyword evidence="8" id="KW-1185">Reference proteome</keyword>
<feature type="non-terminal residue" evidence="7">
    <location>
        <position position="1"/>
    </location>
</feature>
<accession>A0A443S9D7</accession>
<dbReference type="EMBL" id="NCKV01005271">
    <property type="protein sequence ID" value="RWS24168.1"/>
    <property type="molecule type" value="Genomic_DNA"/>
</dbReference>
<name>A0A443S9D7_9ACAR</name>
<sequence length="141" mass="16838">KSPFETLAMAAFKNVSKYAQRMTRLSCKIFGEYYKPPMPKDIFVEPNIETQIRWESEHYQNVASINRLSLKPFDFNEDKNHLYYPPHPQLRTLMYTLREHGLYRFNEHLDFVEEMKRIRLLRGKKPRVKGGMTGKRAALKK</sequence>
<dbReference type="STRING" id="299467.A0A443S9D7"/>
<dbReference type="VEuPathDB" id="VectorBase:LDEU007874"/>
<reference evidence="7 8" key="1">
    <citation type="journal article" date="2018" name="Gigascience">
        <title>Genomes of trombidid mites reveal novel predicted allergens and laterally-transferred genes associated with secondary metabolism.</title>
        <authorList>
            <person name="Dong X."/>
            <person name="Chaisiri K."/>
            <person name="Xia D."/>
            <person name="Armstrong S.D."/>
            <person name="Fang Y."/>
            <person name="Donnelly M.J."/>
            <person name="Kadowaki T."/>
            <person name="McGarry J.W."/>
            <person name="Darby A.C."/>
            <person name="Makepeace B.L."/>
        </authorList>
    </citation>
    <scope>NUCLEOTIDE SEQUENCE [LARGE SCALE GENOMIC DNA]</scope>
    <source>
        <strain evidence="7">UoL-UT</strain>
    </source>
</reference>
<proteinExistence type="inferred from homology"/>
<evidence type="ECO:0000256" key="1">
    <source>
        <dbReference type="ARBA" id="ARBA00004173"/>
    </source>
</evidence>
<comment type="similarity">
    <text evidence="2">Belongs to the mitochondrion-specific ribosomal protein mS33 family.</text>
</comment>
<keyword evidence="4" id="KW-0496">Mitochondrion</keyword>
<evidence type="ECO:0000256" key="4">
    <source>
        <dbReference type="ARBA" id="ARBA00023128"/>
    </source>
</evidence>
<evidence type="ECO:0000256" key="6">
    <source>
        <dbReference type="ARBA" id="ARBA00035132"/>
    </source>
</evidence>
<evidence type="ECO:0000256" key="5">
    <source>
        <dbReference type="ARBA" id="ARBA00023274"/>
    </source>
</evidence>
<gene>
    <name evidence="7" type="ORF">B4U80_11228</name>
</gene>